<dbReference type="InterPro" id="IPR016032">
    <property type="entry name" value="Sig_transdc_resp-reg_C-effctor"/>
</dbReference>
<comment type="caution">
    <text evidence="5">The sequence shown here is derived from an EMBL/GenBank/DDBJ whole genome shotgun (WGS) entry which is preliminary data.</text>
</comment>
<evidence type="ECO:0000313" key="5">
    <source>
        <dbReference type="EMBL" id="MBE1605300.1"/>
    </source>
</evidence>
<dbReference type="Pfam" id="PF00196">
    <property type="entry name" value="GerE"/>
    <property type="match status" value="1"/>
</dbReference>
<keyword evidence="2 5" id="KW-0238">DNA-binding</keyword>
<evidence type="ECO:0000313" key="6">
    <source>
        <dbReference type="Proteomes" id="UP000638648"/>
    </source>
</evidence>
<protein>
    <submittedName>
        <fullName evidence="5">DNA-binding NarL/FixJ family response regulator</fullName>
    </submittedName>
</protein>
<gene>
    <name evidence="5" type="ORF">HEB94_002148</name>
</gene>
<dbReference type="SUPFAM" id="SSF46894">
    <property type="entry name" value="C-terminal effector domain of the bipartite response regulators"/>
    <property type="match status" value="1"/>
</dbReference>
<evidence type="ECO:0000256" key="3">
    <source>
        <dbReference type="ARBA" id="ARBA00023163"/>
    </source>
</evidence>
<evidence type="ECO:0000259" key="4">
    <source>
        <dbReference type="PROSITE" id="PS50043"/>
    </source>
</evidence>
<dbReference type="InterPro" id="IPR036388">
    <property type="entry name" value="WH-like_DNA-bd_sf"/>
</dbReference>
<dbReference type="PANTHER" id="PTHR44688:SF16">
    <property type="entry name" value="DNA-BINDING TRANSCRIPTIONAL ACTIVATOR DEVR_DOSR"/>
    <property type="match status" value="1"/>
</dbReference>
<organism evidence="5 6">
    <name type="scientific">Actinopolymorpha pittospori</name>
    <dbReference type="NCBI Taxonomy" id="648752"/>
    <lineage>
        <taxon>Bacteria</taxon>
        <taxon>Bacillati</taxon>
        <taxon>Actinomycetota</taxon>
        <taxon>Actinomycetes</taxon>
        <taxon>Propionibacteriales</taxon>
        <taxon>Actinopolymorphaceae</taxon>
        <taxon>Actinopolymorpha</taxon>
    </lineage>
</organism>
<dbReference type="PRINTS" id="PR00038">
    <property type="entry name" value="HTHLUXR"/>
</dbReference>
<keyword evidence="6" id="KW-1185">Reference proteome</keyword>
<proteinExistence type="predicted"/>
<sequence>MLLYGEWLRRSRRKHEARRQLRAALTHFEQLGAVLWANHARAELRAAGESIMDRADDPLAALTPQELQIVRLAASGATNKEIGAQLFISPKTVGHHLYRAFPKLGVTNRTELARLDLPS</sequence>
<reference evidence="5" key="1">
    <citation type="submission" date="2020-10" db="EMBL/GenBank/DDBJ databases">
        <title>Sequencing the genomes of 1000 actinobacteria strains.</title>
        <authorList>
            <person name="Klenk H.-P."/>
        </authorList>
    </citation>
    <scope>NUCLEOTIDE SEQUENCE</scope>
    <source>
        <strain evidence="5">DSM 45354</strain>
    </source>
</reference>
<dbReference type="InterPro" id="IPR000792">
    <property type="entry name" value="Tscrpt_reg_LuxR_C"/>
</dbReference>
<dbReference type="PROSITE" id="PS00622">
    <property type="entry name" value="HTH_LUXR_1"/>
    <property type="match status" value="1"/>
</dbReference>
<dbReference type="RefSeq" id="WP_192749663.1">
    <property type="nucleotide sequence ID" value="NZ_BAABJL010000001.1"/>
</dbReference>
<dbReference type="Gene3D" id="1.10.10.10">
    <property type="entry name" value="Winged helix-like DNA-binding domain superfamily/Winged helix DNA-binding domain"/>
    <property type="match status" value="1"/>
</dbReference>
<keyword evidence="3" id="KW-0804">Transcription</keyword>
<dbReference type="CDD" id="cd06170">
    <property type="entry name" value="LuxR_C_like"/>
    <property type="match status" value="1"/>
</dbReference>
<feature type="domain" description="HTH luxR-type" evidence="4">
    <location>
        <begin position="55"/>
        <end position="119"/>
    </location>
</feature>
<dbReference type="PANTHER" id="PTHR44688">
    <property type="entry name" value="DNA-BINDING TRANSCRIPTIONAL ACTIVATOR DEVR_DOSR"/>
    <property type="match status" value="1"/>
</dbReference>
<accession>A0A927MR10</accession>
<evidence type="ECO:0000256" key="2">
    <source>
        <dbReference type="ARBA" id="ARBA00023125"/>
    </source>
</evidence>
<dbReference type="PROSITE" id="PS50043">
    <property type="entry name" value="HTH_LUXR_2"/>
    <property type="match status" value="1"/>
</dbReference>
<dbReference type="GO" id="GO:0003677">
    <property type="term" value="F:DNA binding"/>
    <property type="evidence" value="ECO:0007669"/>
    <property type="project" value="UniProtKB-KW"/>
</dbReference>
<dbReference type="EMBL" id="JADBEM010000001">
    <property type="protein sequence ID" value="MBE1605300.1"/>
    <property type="molecule type" value="Genomic_DNA"/>
</dbReference>
<name>A0A927MR10_9ACTN</name>
<dbReference type="SMART" id="SM00421">
    <property type="entry name" value="HTH_LUXR"/>
    <property type="match status" value="1"/>
</dbReference>
<dbReference type="AlphaFoldDB" id="A0A927MR10"/>
<dbReference type="Proteomes" id="UP000638648">
    <property type="component" value="Unassembled WGS sequence"/>
</dbReference>
<evidence type="ECO:0000256" key="1">
    <source>
        <dbReference type="ARBA" id="ARBA00023015"/>
    </source>
</evidence>
<dbReference type="GO" id="GO:0006355">
    <property type="term" value="P:regulation of DNA-templated transcription"/>
    <property type="evidence" value="ECO:0007669"/>
    <property type="project" value="InterPro"/>
</dbReference>
<keyword evidence="1" id="KW-0805">Transcription regulation</keyword>